<name>A0A0K9PTC0_ZOSMR</name>
<comment type="caution">
    <text evidence="1">The sequence shown here is derived from an EMBL/GenBank/DDBJ whole genome shotgun (WGS) entry which is preliminary data.</text>
</comment>
<evidence type="ECO:0000313" key="1">
    <source>
        <dbReference type="EMBL" id="KMZ72293.1"/>
    </source>
</evidence>
<keyword evidence="2" id="KW-1185">Reference proteome</keyword>
<organism evidence="1 2">
    <name type="scientific">Zostera marina</name>
    <name type="common">Eelgrass</name>
    <dbReference type="NCBI Taxonomy" id="29655"/>
    <lineage>
        <taxon>Eukaryota</taxon>
        <taxon>Viridiplantae</taxon>
        <taxon>Streptophyta</taxon>
        <taxon>Embryophyta</taxon>
        <taxon>Tracheophyta</taxon>
        <taxon>Spermatophyta</taxon>
        <taxon>Magnoliopsida</taxon>
        <taxon>Liliopsida</taxon>
        <taxon>Zosteraceae</taxon>
        <taxon>Zostera</taxon>
    </lineage>
</organism>
<gene>
    <name evidence="1" type="ORF">ZOSMA_167G00080</name>
</gene>
<evidence type="ECO:0000313" key="2">
    <source>
        <dbReference type="Proteomes" id="UP000036987"/>
    </source>
</evidence>
<accession>A0A0K9PTC0</accession>
<proteinExistence type="predicted"/>
<dbReference type="AlphaFoldDB" id="A0A0K9PTC0"/>
<sequence length="72" mass="8566">MFIMMLYFAMPNSGGNHVAHTINGLQAKLDSHHEHRKHQCTMEKLKTLCLSVKTYYIWKIKEFEDFRDSVKH</sequence>
<reference evidence="2" key="1">
    <citation type="journal article" date="2016" name="Nature">
        <title>The genome of the seagrass Zostera marina reveals angiosperm adaptation to the sea.</title>
        <authorList>
            <person name="Olsen J.L."/>
            <person name="Rouze P."/>
            <person name="Verhelst B."/>
            <person name="Lin Y.-C."/>
            <person name="Bayer T."/>
            <person name="Collen J."/>
            <person name="Dattolo E."/>
            <person name="De Paoli E."/>
            <person name="Dittami S."/>
            <person name="Maumus F."/>
            <person name="Michel G."/>
            <person name="Kersting A."/>
            <person name="Lauritano C."/>
            <person name="Lohaus R."/>
            <person name="Toepel M."/>
            <person name="Tonon T."/>
            <person name="Vanneste K."/>
            <person name="Amirebrahimi M."/>
            <person name="Brakel J."/>
            <person name="Bostroem C."/>
            <person name="Chovatia M."/>
            <person name="Grimwood J."/>
            <person name="Jenkins J.W."/>
            <person name="Jueterbock A."/>
            <person name="Mraz A."/>
            <person name="Stam W.T."/>
            <person name="Tice H."/>
            <person name="Bornberg-Bauer E."/>
            <person name="Green P.J."/>
            <person name="Pearson G.A."/>
            <person name="Procaccini G."/>
            <person name="Duarte C.M."/>
            <person name="Schmutz J."/>
            <person name="Reusch T.B.H."/>
            <person name="Van de Peer Y."/>
        </authorList>
    </citation>
    <scope>NUCLEOTIDE SEQUENCE [LARGE SCALE GENOMIC DNA]</scope>
    <source>
        <strain evidence="2">cv. Finnish</strain>
    </source>
</reference>
<dbReference type="Proteomes" id="UP000036987">
    <property type="component" value="Unassembled WGS sequence"/>
</dbReference>
<protein>
    <submittedName>
        <fullName evidence="1">Uncharacterized protein</fullName>
    </submittedName>
</protein>
<dbReference type="EMBL" id="LFYR01000639">
    <property type="protein sequence ID" value="KMZ72293.1"/>
    <property type="molecule type" value="Genomic_DNA"/>
</dbReference>